<keyword evidence="1" id="KW-0732">Signal</keyword>
<protein>
    <recommendedName>
        <fullName evidence="4">Solute-binding protein family 3/N-terminal domain-containing protein</fullName>
    </recommendedName>
</protein>
<name>A0ABY7VA93_9GAMM</name>
<gene>
    <name evidence="2" type="ORF">H3N35_20200</name>
</gene>
<keyword evidence="3" id="KW-1185">Reference proteome</keyword>
<feature type="signal peptide" evidence="1">
    <location>
        <begin position="1"/>
        <end position="21"/>
    </location>
</feature>
<feature type="chain" id="PRO_5046369340" description="Solute-binding protein family 3/N-terminal domain-containing protein" evidence="1">
    <location>
        <begin position="22"/>
        <end position="263"/>
    </location>
</feature>
<proteinExistence type="predicted"/>
<dbReference type="RefSeq" id="WP_274050604.1">
    <property type="nucleotide sequence ID" value="NZ_CP059693.1"/>
</dbReference>
<dbReference type="SUPFAM" id="SSF53850">
    <property type="entry name" value="Periplasmic binding protein-like II"/>
    <property type="match status" value="1"/>
</dbReference>
<accession>A0ABY7VA93</accession>
<evidence type="ECO:0008006" key="4">
    <source>
        <dbReference type="Google" id="ProtNLM"/>
    </source>
</evidence>
<evidence type="ECO:0000313" key="2">
    <source>
        <dbReference type="EMBL" id="WDE10562.1"/>
    </source>
</evidence>
<evidence type="ECO:0000256" key="1">
    <source>
        <dbReference type="SAM" id="SignalP"/>
    </source>
</evidence>
<dbReference type="Proteomes" id="UP001215231">
    <property type="component" value="Chromosome"/>
</dbReference>
<reference evidence="2 3" key="1">
    <citation type="journal article" date="2022" name="Mar. Drugs">
        <title>Bioassay-Guided Fractionation Leads to the Detection of Cholic Acid Generated by the Rare Thalassomonas sp.</title>
        <authorList>
            <person name="Pheiffer F."/>
            <person name="Schneider Y.K."/>
            <person name="Hansen E.H."/>
            <person name="Andersen J.H."/>
            <person name="Isaksson J."/>
            <person name="Busche T."/>
            <person name="R C."/>
            <person name="Kalinowski J."/>
            <person name="Zyl L.V."/>
            <person name="Trindade M."/>
        </authorList>
    </citation>
    <scope>NUCLEOTIDE SEQUENCE [LARGE SCALE GENOMIC DNA]</scope>
    <source>
        <strain evidence="2 3">A5K-61T</strain>
    </source>
</reference>
<dbReference type="EMBL" id="CP059693">
    <property type="protein sequence ID" value="WDE10562.1"/>
    <property type="molecule type" value="Genomic_DNA"/>
</dbReference>
<organism evidence="2 3">
    <name type="scientific">Thalassomonas haliotis</name>
    <dbReference type="NCBI Taxonomy" id="485448"/>
    <lineage>
        <taxon>Bacteria</taxon>
        <taxon>Pseudomonadati</taxon>
        <taxon>Pseudomonadota</taxon>
        <taxon>Gammaproteobacteria</taxon>
        <taxon>Alteromonadales</taxon>
        <taxon>Colwelliaceae</taxon>
        <taxon>Thalassomonas</taxon>
    </lineage>
</organism>
<sequence>MKITLPLLWLCYFFTSTFAYAKELRLCYETDSAQPYGISSAEDMLITGNIFIDRIGQAVENAGFKAFFYRRSWGRCIQDLISGANDVIFPTVWMKGREQWGRFPRDKDGRLDNSRSIRKAIYRVYTPANSQVTWDGKEFSALSSGIGAPYGYVVYHMLKNAGYLSPIDLSVEEGFKMLALNRLNGYVVEEQVADALIEKEQYQGKITSLPLAFHISYFHLLLSHQFYRRDPGGAEKLWDELKRTMPFALLPHAPASQQPGQER</sequence>
<evidence type="ECO:0000313" key="3">
    <source>
        <dbReference type="Proteomes" id="UP001215231"/>
    </source>
</evidence>